<dbReference type="STRING" id="1802306.A3C72_02505"/>
<name>A0A1G2MIQ1_9BACT</name>
<dbReference type="EMBL" id="MHRK01000027">
    <property type="protein sequence ID" value="OHA23756.1"/>
    <property type="molecule type" value="Genomic_DNA"/>
</dbReference>
<evidence type="ECO:0000313" key="3">
    <source>
        <dbReference type="EMBL" id="OHA23756.1"/>
    </source>
</evidence>
<dbReference type="InterPro" id="IPR052169">
    <property type="entry name" value="CW_Biosynth-Accessory"/>
</dbReference>
<dbReference type="AlphaFoldDB" id="A0A1G2MIQ1"/>
<evidence type="ECO:0000256" key="1">
    <source>
        <dbReference type="ARBA" id="ARBA00005662"/>
    </source>
</evidence>
<reference evidence="3 4" key="1">
    <citation type="journal article" date="2016" name="Nat. Commun.">
        <title>Thousands of microbial genomes shed light on interconnected biogeochemical processes in an aquifer system.</title>
        <authorList>
            <person name="Anantharaman K."/>
            <person name="Brown C.T."/>
            <person name="Hug L.A."/>
            <person name="Sharon I."/>
            <person name="Castelle C.J."/>
            <person name="Probst A.J."/>
            <person name="Thomas B.C."/>
            <person name="Singh A."/>
            <person name="Wilkins M.J."/>
            <person name="Karaoz U."/>
            <person name="Brodie E.L."/>
            <person name="Williams K.H."/>
            <person name="Hubbard S.S."/>
            <person name="Banfield J.F."/>
        </authorList>
    </citation>
    <scope>NUCLEOTIDE SEQUENCE [LARGE SCALE GENOMIC DNA]</scope>
</reference>
<evidence type="ECO:0000259" key="2">
    <source>
        <dbReference type="SMART" id="SM00854"/>
    </source>
</evidence>
<protein>
    <recommendedName>
        <fullName evidence="2">Capsule synthesis protein CapA domain-containing protein</fullName>
    </recommendedName>
</protein>
<dbReference type="PANTHER" id="PTHR33393">
    <property type="entry name" value="POLYGLUTAMINE SYNTHESIS ACCESSORY PROTEIN RV0574C-RELATED"/>
    <property type="match status" value="1"/>
</dbReference>
<dbReference type="SMART" id="SM00854">
    <property type="entry name" value="PGA_cap"/>
    <property type="match status" value="1"/>
</dbReference>
<comment type="similarity">
    <text evidence="1">Belongs to the CapA family.</text>
</comment>
<dbReference type="InterPro" id="IPR029052">
    <property type="entry name" value="Metallo-depent_PP-like"/>
</dbReference>
<comment type="caution">
    <text evidence="3">The sequence shown here is derived from an EMBL/GenBank/DDBJ whole genome shotgun (WGS) entry which is preliminary data.</text>
</comment>
<dbReference type="Gene3D" id="3.60.21.10">
    <property type="match status" value="1"/>
</dbReference>
<proteinExistence type="inferred from homology"/>
<dbReference type="InterPro" id="IPR019079">
    <property type="entry name" value="Capsule_synth_CapA"/>
</dbReference>
<dbReference type="Proteomes" id="UP000177130">
    <property type="component" value="Unassembled WGS sequence"/>
</dbReference>
<dbReference type="CDD" id="cd07381">
    <property type="entry name" value="MPP_CapA"/>
    <property type="match status" value="1"/>
</dbReference>
<evidence type="ECO:0000313" key="4">
    <source>
        <dbReference type="Proteomes" id="UP000177130"/>
    </source>
</evidence>
<dbReference type="Pfam" id="PF09587">
    <property type="entry name" value="PGA_cap"/>
    <property type="match status" value="1"/>
</dbReference>
<accession>A0A1G2MIQ1</accession>
<feature type="domain" description="Capsule synthesis protein CapA" evidence="2">
    <location>
        <begin position="39"/>
        <end position="263"/>
    </location>
</feature>
<dbReference type="SUPFAM" id="SSF56300">
    <property type="entry name" value="Metallo-dependent phosphatases"/>
    <property type="match status" value="1"/>
</dbReference>
<sequence>MSLNQYFASNRTIYSKEKSIDLAERFILDSTSKKVEFVSILNFGDSMFGRNVGGAMANGSNPFELINSATSTFFNGFDAILLNLEGPITASTTNCQAKAYSFRFEPSIAEFLNDNKITAVNIANNHTFDCYEKGQVDTKKYLLGANLEVFGDSAPEKSYFIKKIKGIEFAFLGIDLTINYNLKPEILTLIKQLYGEGKLVVVHIHWGEEYRTTPTPYQILIGHKLIDAGAEVVIGHHPHIIEPMEMYKDKPIFYSLGNFIFDQIGEAENSGFGVGLSYQNGASTTVKTITIHPYKIFKHRPQLLNEMDSTKFCQKFLSEISDYHDLGCSVTF</sequence>
<dbReference type="PANTHER" id="PTHR33393:SF11">
    <property type="entry name" value="POLYGLUTAMINE SYNTHESIS ACCESSORY PROTEIN RV0574C-RELATED"/>
    <property type="match status" value="1"/>
</dbReference>
<organism evidence="3 4">
    <name type="scientific">Candidatus Taylorbacteria bacterium RIFCSPHIGHO2_02_FULL_43_32b</name>
    <dbReference type="NCBI Taxonomy" id="1802306"/>
    <lineage>
        <taxon>Bacteria</taxon>
        <taxon>Candidatus Tayloriibacteriota</taxon>
    </lineage>
</organism>
<gene>
    <name evidence="3" type="ORF">A3C72_02505</name>
</gene>